<dbReference type="InterPro" id="IPR032675">
    <property type="entry name" value="LRR_dom_sf"/>
</dbReference>
<dbReference type="RefSeq" id="XP_007914613.1">
    <property type="nucleotide sequence ID" value="XM_007916422.1"/>
</dbReference>
<reference evidence="2" key="1">
    <citation type="journal article" date="2013" name="Genome Announc.">
        <title>Draft genome sequence of the ascomycete Phaeoacremonium aleophilum strain UCR-PA7, a causal agent of the esca disease complex in grapevines.</title>
        <authorList>
            <person name="Blanco-Ulate B."/>
            <person name="Rolshausen P."/>
            <person name="Cantu D."/>
        </authorList>
    </citation>
    <scope>NUCLEOTIDE SEQUENCE [LARGE SCALE GENOMIC DNA]</scope>
    <source>
        <strain evidence="2">UCR-PA7</strain>
    </source>
</reference>
<dbReference type="eggNOG" id="ENOG502QSK1">
    <property type="taxonomic scope" value="Eukaryota"/>
</dbReference>
<dbReference type="EMBL" id="KB933063">
    <property type="protein sequence ID" value="EOO00638.1"/>
    <property type="molecule type" value="Genomic_DNA"/>
</dbReference>
<name>R8BML9_PHAM7</name>
<gene>
    <name evidence="1" type="ORF">UCRPA7_3868</name>
</gene>
<protein>
    <recommendedName>
        <fullName evidence="3">F-box domain-containing protein</fullName>
    </recommendedName>
</protein>
<sequence>MASSSLILPQELWWLVCQELVARRDFNSLFNCALVSKDFAAHALPLLYSIHELSSASMGESTTADKVKWAKMWRAIILSSTAETAYPYCLWIKALRLGDLDTLLQDVAPYPVFRTPFFAGAMESFELVSKTSKTRRGQPILEMQKIVEKIGDTITEFVKDAADRENKSVALTSLEGLFIPTPLLSLWTSRLATLSSLTLRDGSVLTGEVAEAIHVSCPAFKELVCFNILGSTVDEDLAAFILGLRPNSLETFSVLSTNQIGQESLGALQYHSSSLRELGLSNIQKEAFPHLNALSPCDSLEWLHLESSRDGMTSKWATESKDTFLEVASWLKSCSKLCRLEMFRVPGAGTLLADVLKSPELRLKSLELSLLDDDEAFYPALGNQIGLERFSFVSTDEFLQTATPRHFAFLNSVCNCRNLRELDLMQFSMSLADLVQVKDTLSKLEEFSFDGEMLSDEIWKALKQLPALKTLNINGLSAFSFEGILSFIQFLQSSPAHRGFRLYIMNQIGEAKLSDDEEVLLGGQMAAAAGPDGRLDLTYFRDPDEEMSEELSD</sequence>
<dbReference type="HOGENOM" id="CLU_036208_0_0_1"/>
<evidence type="ECO:0000313" key="1">
    <source>
        <dbReference type="EMBL" id="EOO00638.1"/>
    </source>
</evidence>
<dbReference type="AlphaFoldDB" id="R8BML9"/>
<keyword evidence="2" id="KW-1185">Reference proteome</keyword>
<evidence type="ECO:0000313" key="2">
    <source>
        <dbReference type="Proteomes" id="UP000014074"/>
    </source>
</evidence>
<dbReference type="GeneID" id="19324259"/>
<dbReference type="Proteomes" id="UP000014074">
    <property type="component" value="Unassembled WGS sequence"/>
</dbReference>
<dbReference type="KEGG" id="tmn:UCRPA7_3868"/>
<evidence type="ECO:0008006" key="3">
    <source>
        <dbReference type="Google" id="ProtNLM"/>
    </source>
</evidence>
<dbReference type="Gene3D" id="3.80.10.10">
    <property type="entry name" value="Ribonuclease Inhibitor"/>
    <property type="match status" value="2"/>
</dbReference>
<proteinExistence type="predicted"/>
<organism evidence="1 2">
    <name type="scientific">Phaeoacremonium minimum (strain UCR-PA7)</name>
    <name type="common">Esca disease fungus</name>
    <name type="synonym">Togninia minima</name>
    <dbReference type="NCBI Taxonomy" id="1286976"/>
    <lineage>
        <taxon>Eukaryota</taxon>
        <taxon>Fungi</taxon>
        <taxon>Dikarya</taxon>
        <taxon>Ascomycota</taxon>
        <taxon>Pezizomycotina</taxon>
        <taxon>Sordariomycetes</taxon>
        <taxon>Sordariomycetidae</taxon>
        <taxon>Togniniales</taxon>
        <taxon>Togniniaceae</taxon>
        <taxon>Phaeoacremonium</taxon>
    </lineage>
</organism>
<accession>R8BML9</accession>
<dbReference type="OrthoDB" id="10028886at2759"/>
<dbReference type="SUPFAM" id="SSF52047">
    <property type="entry name" value="RNI-like"/>
    <property type="match status" value="1"/>
</dbReference>